<protein>
    <submittedName>
        <fullName evidence="11">Methyl-accepting chemotaxis protein</fullName>
    </submittedName>
</protein>
<dbReference type="Pfam" id="PF12729">
    <property type="entry name" value="4HB_MCP_1"/>
    <property type="match status" value="1"/>
</dbReference>
<name>A0ABX7MAW5_9RHOO</name>
<dbReference type="CDD" id="cd11386">
    <property type="entry name" value="MCP_signal"/>
    <property type="match status" value="1"/>
</dbReference>
<feature type="domain" description="Methyl-accepting transducer" evidence="9">
    <location>
        <begin position="266"/>
        <end position="502"/>
    </location>
</feature>
<dbReference type="InterPro" id="IPR024478">
    <property type="entry name" value="HlyB_4HB_MCP"/>
</dbReference>
<comment type="subcellular location">
    <subcellularLocation>
        <location evidence="1">Membrane</location>
        <topology evidence="1">Multi-pass membrane protein</topology>
    </subcellularLocation>
</comment>
<dbReference type="PANTHER" id="PTHR32089:SF119">
    <property type="entry name" value="METHYL-ACCEPTING CHEMOTAXIS PROTEIN CTPL"/>
    <property type="match status" value="1"/>
</dbReference>
<dbReference type="InterPro" id="IPR004090">
    <property type="entry name" value="Chemotax_Me-accpt_rcpt"/>
</dbReference>
<evidence type="ECO:0000313" key="11">
    <source>
        <dbReference type="EMBL" id="QSI78885.1"/>
    </source>
</evidence>
<keyword evidence="5 7" id="KW-0807">Transducer</keyword>
<dbReference type="RefSeq" id="WP_206256224.1">
    <property type="nucleotide sequence ID" value="NZ_CP071060.1"/>
</dbReference>
<evidence type="ECO:0000313" key="12">
    <source>
        <dbReference type="Proteomes" id="UP000663570"/>
    </source>
</evidence>
<evidence type="ECO:0000256" key="6">
    <source>
        <dbReference type="ARBA" id="ARBA00029447"/>
    </source>
</evidence>
<evidence type="ECO:0000256" key="3">
    <source>
        <dbReference type="ARBA" id="ARBA00022989"/>
    </source>
</evidence>
<dbReference type="Pfam" id="PF00672">
    <property type="entry name" value="HAMP"/>
    <property type="match status" value="1"/>
</dbReference>
<dbReference type="Pfam" id="PF00015">
    <property type="entry name" value="MCPsignal"/>
    <property type="match status" value="1"/>
</dbReference>
<feature type="transmembrane region" description="Helical" evidence="8">
    <location>
        <begin position="184"/>
        <end position="207"/>
    </location>
</feature>
<comment type="similarity">
    <text evidence="6">Belongs to the methyl-accepting chemotaxis (MCP) protein family.</text>
</comment>
<sequence length="538" mass="56802">MTITTRLASLIGGAILALLVVGAIGLVQLGRLNASVRQVTEQEVPALEAVKGFETRYHELRTLIFRHIADPDLQRKAALDSELKTKGAALEQDIQRFESRLEDATARARVTEFRKTVAAYLLVCETALTRSRQNQTEAAMELAVSPFIEDAAVLSNEILGTLAKEASERVSRTREASAATYKTAFGVLAGLIALVVVGMVILGWLLATSITRPLTALRNTVVEIGSSLDFTRRIPSRGRDEIGQTVTAFNTMVESVQASFAELAQSAKRVGEAARGMEKTSQQLAHGAGVQADSASAMAAAVEEVTVSINHVAERAQDAAALSADASRSAGSGEAVVGATVQRFGTIANEVDQTAASLDALQGETARISSVVGVIRDVAEQTNLLALNAAIEAARAGEQGRGFAVVADEVRGLAERTAKSTSEITEMVARIQSGAQQVVQRMQRTVATVKEGASEAVAAGEAIRTIRGSSDQAVEMVSDITDAIREQSAASTSIAQQVERIATMTEETTASARVTASSASDLNALAEKMVGAISRYRY</sequence>
<reference evidence="11 12" key="1">
    <citation type="submission" date="2021-02" db="EMBL/GenBank/DDBJ databases">
        <title>Niveibacterium changnyeongensis HC41.</title>
        <authorList>
            <person name="Kang M."/>
        </authorList>
    </citation>
    <scope>NUCLEOTIDE SEQUENCE [LARGE SCALE GENOMIC DNA]</scope>
    <source>
        <strain evidence="11 12">HC41</strain>
    </source>
</reference>
<organism evidence="11 12">
    <name type="scientific">Niveibacterium microcysteis</name>
    <dbReference type="NCBI Taxonomy" id="2811415"/>
    <lineage>
        <taxon>Bacteria</taxon>
        <taxon>Pseudomonadati</taxon>
        <taxon>Pseudomonadota</taxon>
        <taxon>Betaproteobacteria</taxon>
        <taxon>Rhodocyclales</taxon>
        <taxon>Rhodocyclaceae</taxon>
        <taxon>Niveibacterium</taxon>
    </lineage>
</organism>
<evidence type="ECO:0000256" key="7">
    <source>
        <dbReference type="PROSITE-ProRule" id="PRU00284"/>
    </source>
</evidence>
<dbReference type="SMART" id="SM00283">
    <property type="entry name" value="MA"/>
    <property type="match status" value="1"/>
</dbReference>
<dbReference type="Proteomes" id="UP000663570">
    <property type="component" value="Chromosome"/>
</dbReference>
<evidence type="ECO:0000259" key="10">
    <source>
        <dbReference type="PROSITE" id="PS50885"/>
    </source>
</evidence>
<evidence type="ECO:0000256" key="1">
    <source>
        <dbReference type="ARBA" id="ARBA00004141"/>
    </source>
</evidence>
<proteinExistence type="inferred from homology"/>
<dbReference type="SMART" id="SM00304">
    <property type="entry name" value="HAMP"/>
    <property type="match status" value="2"/>
</dbReference>
<evidence type="ECO:0000256" key="5">
    <source>
        <dbReference type="ARBA" id="ARBA00023224"/>
    </source>
</evidence>
<keyword evidence="3 8" id="KW-1133">Transmembrane helix</keyword>
<dbReference type="InterPro" id="IPR004089">
    <property type="entry name" value="MCPsignal_dom"/>
</dbReference>
<gene>
    <name evidence="11" type="ORF">JY500_09845</name>
</gene>
<feature type="transmembrane region" description="Helical" evidence="8">
    <location>
        <begin position="6"/>
        <end position="27"/>
    </location>
</feature>
<feature type="domain" description="HAMP" evidence="10">
    <location>
        <begin position="208"/>
        <end position="261"/>
    </location>
</feature>
<keyword evidence="2 8" id="KW-0812">Transmembrane</keyword>
<evidence type="ECO:0000259" key="9">
    <source>
        <dbReference type="PROSITE" id="PS50111"/>
    </source>
</evidence>
<keyword evidence="4 8" id="KW-0472">Membrane</keyword>
<evidence type="ECO:0000256" key="8">
    <source>
        <dbReference type="SAM" id="Phobius"/>
    </source>
</evidence>
<evidence type="ECO:0000256" key="4">
    <source>
        <dbReference type="ARBA" id="ARBA00023136"/>
    </source>
</evidence>
<dbReference type="PROSITE" id="PS50885">
    <property type="entry name" value="HAMP"/>
    <property type="match status" value="1"/>
</dbReference>
<keyword evidence="12" id="KW-1185">Reference proteome</keyword>
<dbReference type="PROSITE" id="PS50111">
    <property type="entry name" value="CHEMOTAXIS_TRANSDUC_2"/>
    <property type="match status" value="1"/>
</dbReference>
<dbReference type="InterPro" id="IPR003660">
    <property type="entry name" value="HAMP_dom"/>
</dbReference>
<dbReference type="PRINTS" id="PR00260">
    <property type="entry name" value="CHEMTRNSDUCR"/>
</dbReference>
<evidence type="ECO:0000256" key="2">
    <source>
        <dbReference type="ARBA" id="ARBA00022692"/>
    </source>
</evidence>
<dbReference type="Gene3D" id="1.10.287.950">
    <property type="entry name" value="Methyl-accepting chemotaxis protein"/>
    <property type="match status" value="1"/>
</dbReference>
<accession>A0ABX7MAW5</accession>
<dbReference type="CDD" id="cd06225">
    <property type="entry name" value="HAMP"/>
    <property type="match status" value="1"/>
</dbReference>
<dbReference type="PANTHER" id="PTHR32089">
    <property type="entry name" value="METHYL-ACCEPTING CHEMOTAXIS PROTEIN MCPB"/>
    <property type="match status" value="1"/>
</dbReference>
<dbReference type="EMBL" id="CP071060">
    <property type="protein sequence ID" value="QSI78885.1"/>
    <property type="molecule type" value="Genomic_DNA"/>
</dbReference>
<dbReference type="SUPFAM" id="SSF58104">
    <property type="entry name" value="Methyl-accepting chemotaxis protein (MCP) signaling domain"/>
    <property type="match status" value="1"/>
</dbReference>